<dbReference type="KEGG" id="pfs:PFLU_5294"/>
<organism evidence="2">
    <name type="scientific">Pseudomonas fluorescens (strain SBW25)</name>
    <dbReference type="NCBI Taxonomy" id="216595"/>
    <lineage>
        <taxon>Bacteria</taxon>
        <taxon>Pseudomonadati</taxon>
        <taxon>Pseudomonadota</taxon>
        <taxon>Gammaproteobacteria</taxon>
        <taxon>Pseudomonadales</taxon>
        <taxon>Pseudomonadaceae</taxon>
        <taxon>Pseudomonas</taxon>
    </lineage>
</organism>
<gene>
    <name evidence="2" type="ordered locus">PFLU_5294</name>
</gene>
<dbReference type="Proteomes" id="UP001152918">
    <property type="component" value="Chromosome"/>
</dbReference>
<accession>C3K297</accession>
<dbReference type="HOGENOM" id="CLU_3275325_0_0_6"/>
<reference evidence="1" key="2">
    <citation type="submission" date="2023-10" db="EMBL/GenBank/DDBJ databases">
        <authorList>
            <person name="Fortmann-Grote C."/>
        </authorList>
    </citation>
    <scope>NUCLEOTIDE SEQUENCE</scope>
    <source>
        <strain evidence="1">SBW25</strain>
    </source>
</reference>
<proteinExistence type="predicted"/>
<dbReference type="EMBL" id="OV986001">
    <property type="protein sequence ID" value="CAI2799437.1"/>
    <property type="molecule type" value="Genomic_DNA"/>
</dbReference>
<protein>
    <submittedName>
        <fullName evidence="2">Uncharacterized protein</fullName>
    </submittedName>
</protein>
<dbReference type="EMBL" id="AM181176">
    <property type="protein sequence ID" value="CAY52408.1"/>
    <property type="molecule type" value="Genomic_DNA"/>
</dbReference>
<dbReference type="AlphaFoldDB" id="C3K297"/>
<sequence>MSDTRPDFGKLALPQEAMQSCFLRHRRQWQWITDLDVADGS</sequence>
<evidence type="ECO:0000313" key="1">
    <source>
        <dbReference type="EMBL" id="CAI2799437.1"/>
    </source>
</evidence>
<name>C3K297_PSEFS</name>
<reference evidence="2" key="1">
    <citation type="journal article" date="2009" name="Genome Biol.">
        <title>Genomic and genetic analyses of diversity and plant interactions of Pseudomonas fluorescens.</title>
        <authorList>
            <person name="Silby M.W."/>
            <person name="Cerdeno-Tarraga A.M."/>
            <person name="Vernikos G.S."/>
            <person name="Giddens S.R."/>
            <person name="Jackson R.W."/>
            <person name="Preston G.M."/>
            <person name="Zhang X.X."/>
            <person name="Moon C.D."/>
            <person name="Gehrig S.M."/>
            <person name="Godfrey S.A."/>
            <person name="Knight C.G."/>
            <person name="Malone J.G."/>
            <person name="Robinson Z."/>
            <person name="Spiers A.J."/>
            <person name="Harris S."/>
            <person name="Challis G.L."/>
            <person name="Yaxley A.M."/>
            <person name="Harris D."/>
            <person name="Seeger K."/>
            <person name="Murphy L."/>
            <person name="Rutter S."/>
            <person name="Squares R."/>
            <person name="Quail M.A."/>
            <person name="Saunders E."/>
            <person name="Mavromatis K."/>
            <person name="Brettin T.S."/>
            <person name="Bentley S.D."/>
            <person name="Hothersall J."/>
            <person name="Stephens E."/>
            <person name="Thomas C.M."/>
            <person name="Parkhill J."/>
            <person name="Levy S.B."/>
            <person name="Rainey P.B."/>
            <person name="Thomson N.R."/>
        </authorList>
    </citation>
    <scope>NUCLEOTIDE SEQUENCE [LARGE SCALE GENOMIC DNA]</scope>
    <source>
        <strain evidence="2">SBW25</strain>
    </source>
</reference>
<evidence type="ECO:0000313" key="2">
    <source>
        <dbReference type="EMBL" id="CAY52408.1"/>
    </source>
</evidence>